<dbReference type="OrthoDB" id="10066543at2759"/>
<feature type="region of interest" description="Disordered" evidence="1">
    <location>
        <begin position="1"/>
        <end position="22"/>
    </location>
</feature>
<evidence type="ECO:0000313" key="2">
    <source>
        <dbReference type="EMBL" id="VDP95213.1"/>
    </source>
</evidence>
<evidence type="ECO:0000313" key="4">
    <source>
        <dbReference type="WBParaSite" id="ECPE_0001792201-mRNA-1"/>
    </source>
</evidence>
<organism evidence="4">
    <name type="scientific">Echinostoma caproni</name>
    <dbReference type="NCBI Taxonomy" id="27848"/>
    <lineage>
        <taxon>Eukaryota</taxon>
        <taxon>Metazoa</taxon>
        <taxon>Spiralia</taxon>
        <taxon>Lophotrochozoa</taxon>
        <taxon>Platyhelminthes</taxon>
        <taxon>Trematoda</taxon>
        <taxon>Digenea</taxon>
        <taxon>Plagiorchiida</taxon>
        <taxon>Echinostomata</taxon>
        <taxon>Echinostomatoidea</taxon>
        <taxon>Echinostomatidae</taxon>
        <taxon>Echinostoma</taxon>
    </lineage>
</organism>
<proteinExistence type="predicted"/>
<dbReference type="Gene3D" id="3.30.420.10">
    <property type="entry name" value="Ribonuclease H-like superfamily/Ribonuclease H"/>
    <property type="match status" value="1"/>
</dbReference>
<dbReference type="EMBL" id="UZAN01072420">
    <property type="protein sequence ID" value="VDP95213.1"/>
    <property type="molecule type" value="Genomic_DNA"/>
</dbReference>
<sequence length="95" mass="10779">MAWQRFVGRRGNPSNVFSDNGSNFVGPQKELSNWLMQLDKCARQDRLSPSGTQWHFNPPYSSHHRHLEPNGTSTHLAAVTAEEFGNGLYGRCKTY</sequence>
<gene>
    <name evidence="2" type="ORF">ECPE_LOCUS17877</name>
</gene>
<protein>
    <submittedName>
        <fullName evidence="4">Integrase catalytic domain-containing protein</fullName>
    </submittedName>
</protein>
<evidence type="ECO:0000256" key="1">
    <source>
        <dbReference type="SAM" id="MobiDB-lite"/>
    </source>
</evidence>
<dbReference type="InterPro" id="IPR036397">
    <property type="entry name" value="RNaseH_sf"/>
</dbReference>
<accession>A0A183BF92</accession>
<reference evidence="2 3" key="2">
    <citation type="submission" date="2018-11" db="EMBL/GenBank/DDBJ databases">
        <authorList>
            <consortium name="Pathogen Informatics"/>
        </authorList>
    </citation>
    <scope>NUCLEOTIDE SEQUENCE [LARGE SCALE GENOMIC DNA]</scope>
    <source>
        <strain evidence="2 3">Egypt</strain>
    </source>
</reference>
<dbReference type="AlphaFoldDB" id="A0A183BF92"/>
<dbReference type="WBParaSite" id="ECPE_0001792201-mRNA-1">
    <property type="protein sequence ID" value="ECPE_0001792201-mRNA-1"/>
    <property type="gene ID" value="ECPE_0001792201"/>
</dbReference>
<evidence type="ECO:0000313" key="3">
    <source>
        <dbReference type="Proteomes" id="UP000272942"/>
    </source>
</evidence>
<reference evidence="4" key="1">
    <citation type="submission" date="2016-06" db="UniProtKB">
        <authorList>
            <consortium name="WormBaseParasite"/>
        </authorList>
    </citation>
    <scope>IDENTIFICATION</scope>
</reference>
<dbReference type="GO" id="GO:0003676">
    <property type="term" value="F:nucleic acid binding"/>
    <property type="evidence" value="ECO:0007669"/>
    <property type="project" value="InterPro"/>
</dbReference>
<name>A0A183BF92_9TREM</name>
<dbReference type="Proteomes" id="UP000272942">
    <property type="component" value="Unassembled WGS sequence"/>
</dbReference>
<keyword evidence="3" id="KW-1185">Reference proteome</keyword>
<feature type="compositionally biased region" description="Polar residues" evidence="1">
    <location>
        <begin position="12"/>
        <end position="22"/>
    </location>
</feature>